<evidence type="ECO:0000256" key="4">
    <source>
        <dbReference type="ARBA" id="ARBA00023163"/>
    </source>
</evidence>
<dbReference type="SUPFAM" id="SSF88659">
    <property type="entry name" value="Sigma3 and sigma4 domains of RNA polymerase sigma factors"/>
    <property type="match status" value="1"/>
</dbReference>
<dbReference type="EMBL" id="FOQD01000003">
    <property type="protein sequence ID" value="SFH87652.1"/>
    <property type="molecule type" value="Genomic_DNA"/>
</dbReference>
<dbReference type="NCBIfam" id="TIGR02937">
    <property type="entry name" value="sigma70-ECF"/>
    <property type="match status" value="1"/>
</dbReference>
<dbReference type="InterPro" id="IPR007627">
    <property type="entry name" value="RNA_pol_sigma70_r2"/>
</dbReference>
<keyword evidence="2" id="KW-0805">Transcription regulation</keyword>
<evidence type="ECO:0000313" key="9">
    <source>
        <dbReference type="Proteomes" id="UP000199518"/>
    </source>
</evidence>
<dbReference type="Pfam" id="PF08281">
    <property type="entry name" value="Sigma70_r4_2"/>
    <property type="match status" value="1"/>
</dbReference>
<dbReference type="InterPro" id="IPR039425">
    <property type="entry name" value="RNA_pol_sigma-70-like"/>
</dbReference>
<dbReference type="CDD" id="cd06171">
    <property type="entry name" value="Sigma70_r4"/>
    <property type="match status" value="1"/>
</dbReference>
<proteinExistence type="inferred from homology"/>
<gene>
    <name evidence="8" type="ORF">SAMN05421753_103313</name>
</gene>
<evidence type="ECO:0000256" key="3">
    <source>
        <dbReference type="ARBA" id="ARBA00023082"/>
    </source>
</evidence>
<dbReference type="GO" id="GO:0003677">
    <property type="term" value="F:DNA binding"/>
    <property type="evidence" value="ECO:0007669"/>
    <property type="project" value="InterPro"/>
</dbReference>
<sequence length="193" mass="21903">MIVASDDSRLIESTLAGNRDAFGELVLKYQDRLFGTLCHMLGSFHDARDVAQDAFLLAYQKLGSFRQESSFYAWLFRIAYHAAVSSRRKVRRGVHSLNGDGESDDHEPTDHRLDSDPTSPLSSAETTSQIQAALAQLPPEYKDALVLKELEGFRYEEIAELLNCPVGTVRSRIHRARQLLRERLARVVEREQK</sequence>
<keyword evidence="3" id="KW-0731">Sigma factor</keyword>
<feature type="region of interest" description="Disordered" evidence="5">
    <location>
        <begin position="95"/>
        <end position="127"/>
    </location>
</feature>
<keyword evidence="4" id="KW-0804">Transcription</keyword>
<dbReference type="Proteomes" id="UP000199518">
    <property type="component" value="Unassembled WGS sequence"/>
</dbReference>
<dbReference type="InterPro" id="IPR013249">
    <property type="entry name" value="RNA_pol_sigma70_r4_t2"/>
</dbReference>
<accession>A0A1I3DLL6</accession>
<evidence type="ECO:0000259" key="6">
    <source>
        <dbReference type="Pfam" id="PF04542"/>
    </source>
</evidence>
<dbReference type="STRING" id="1576369.SAMN05421753_103313"/>
<dbReference type="InterPro" id="IPR036388">
    <property type="entry name" value="WH-like_DNA-bd_sf"/>
</dbReference>
<keyword evidence="9" id="KW-1185">Reference proteome</keyword>
<dbReference type="PANTHER" id="PTHR43133">
    <property type="entry name" value="RNA POLYMERASE ECF-TYPE SIGMA FACTO"/>
    <property type="match status" value="1"/>
</dbReference>
<feature type="domain" description="RNA polymerase sigma factor 70 region 4 type 2" evidence="7">
    <location>
        <begin position="129"/>
        <end position="180"/>
    </location>
</feature>
<comment type="similarity">
    <text evidence="1">Belongs to the sigma-70 factor family. ECF subfamily.</text>
</comment>
<evidence type="ECO:0000256" key="1">
    <source>
        <dbReference type="ARBA" id="ARBA00010641"/>
    </source>
</evidence>
<organism evidence="8 9">
    <name type="scientific">Planctomicrobium piriforme</name>
    <dbReference type="NCBI Taxonomy" id="1576369"/>
    <lineage>
        <taxon>Bacteria</taxon>
        <taxon>Pseudomonadati</taxon>
        <taxon>Planctomycetota</taxon>
        <taxon>Planctomycetia</taxon>
        <taxon>Planctomycetales</taxon>
        <taxon>Planctomycetaceae</taxon>
        <taxon>Planctomicrobium</taxon>
    </lineage>
</organism>
<feature type="domain" description="RNA polymerase sigma-70 region 2" evidence="6">
    <location>
        <begin position="25"/>
        <end position="92"/>
    </location>
</feature>
<dbReference type="Pfam" id="PF04542">
    <property type="entry name" value="Sigma70_r2"/>
    <property type="match status" value="1"/>
</dbReference>
<feature type="compositionally biased region" description="Polar residues" evidence="5">
    <location>
        <begin position="116"/>
        <end position="127"/>
    </location>
</feature>
<name>A0A1I3DLL6_9PLAN</name>
<dbReference type="PANTHER" id="PTHR43133:SF51">
    <property type="entry name" value="RNA POLYMERASE SIGMA FACTOR"/>
    <property type="match status" value="1"/>
</dbReference>
<reference evidence="9" key="1">
    <citation type="submission" date="2016-10" db="EMBL/GenBank/DDBJ databases">
        <authorList>
            <person name="Varghese N."/>
            <person name="Submissions S."/>
        </authorList>
    </citation>
    <scope>NUCLEOTIDE SEQUENCE [LARGE SCALE GENOMIC DNA]</scope>
    <source>
        <strain evidence="9">DSM 26348</strain>
    </source>
</reference>
<protein>
    <submittedName>
        <fullName evidence="8">RNA polymerase sigma-70 factor, ECF subfamily</fullName>
    </submittedName>
</protein>
<dbReference type="GO" id="GO:0006352">
    <property type="term" value="P:DNA-templated transcription initiation"/>
    <property type="evidence" value="ECO:0007669"/>
    <property type="project" value="InterPro"/>
</dbReference>
<dbReference type="AlphaFoldDB" id="A0A1I3DLL6"/>
<evidence type="ECO:0000256" key="5">
    <source>
        <dbReference type="SAM" id="MobiDB-lite"/>
    </source>
</evidence>
<evidence type="ECO:0000313" key="8">
    <source>
        <dbReference type="EMBL" id="SFH87652.1"/>
    </source>
</evidence>
<evidence type="ECO:0000259" key="7">
    <source>
        <dbReference type="Pfam" id="PF08281"/>
    </source>
</evidence>
<dbReference type="InterPro" id="IPR014284">
    <property type="entry name" value="RNA_pol_sigma-70_dom"/>
</dbReference>
<feature type="compositionally biased region" description="Basic and acidic residues" evidence="5">
    <location>
        <begin position="106"/>
        <end position="115"/>
    </location>
</feature>
<dbReference type="SUPFAM" id="SSF88946">
    <property type="entry name" value="Sigma2 domain of RNA polymerase sigma factors"/>
    <property type="match status" value="1"/>
</dbReference>
<evidence type="ECO:0000256" key="2">
    <source>
        <dbReference type="ARBA" id="ARBA00023015"/>
    </source>
</evidence>
<dbReference type="Gene3D" id="1.10.1740.10">
    <property type="match status" value="1"/>
</dbReference>
<dbReference type="InterPro" id="IPR013325">
    <property type="entry name" value="RNA_pol_sigma_r2"/>
</dbReference>
<dbReference type="InterPro" id="IPR013324">
    <property type="entry name" value="RNA_pol_sigma_r3/r4-like"/>
</dbReference>
<dbReference type="Gene3D" id="1.10.10.10">
    <property type="entry name" value="Winged helix-like DNA-binding domain superfamily/Winged helix DNA-binding domain"/>
    <property type="match status" value="1"/>
</dbReference>
<dbReference type="GO" id="GO:0016987">
    <property type="term" value="F:sigma factor activity"/>
    <property type="evidence" value="ECO:0007669"/>
    <property type="project" value="UniProtKB-KW"/>
</dbReference>